<organism evidence="1 2">
    <name type="scientific">Triparma laevis f. longispina</name>
    <dbReference type="NCBI Taxonomy" id="1714387"/>
    <lineage>
        <taxon>Eukaryota</taxon>
        <taxon>Sar</taxon>
        <taxon>Stramenopiles</taxon>
        <taxon>Ochrophyta</taxon>
        <taxon>Bolidophyceae</taxon>
        <taxon>Parmales</taxon>
        <taxon>Triparmaceae</taxon>
        <taxon>Triparma</taxon>
    </lineage>
</organism>
<sequence length="198" mass="22461">MGFHLMTKHPNNSYHTSLSPIPKSSASLSVMHNIHRFCNIRRLRHPSTHQSPRASIHPLRNYFTIPSVRFSPSHTKSHKFVWKVAPNDEISCYDLMYECTAFNVTIFDGADDPGCRMQVECCEDGILSHIIKSEPTSIDRPPDETIAILATSQIEREIITDLLNEETGDAEQVLAKLRQCEALEEEGVIPWEAYLATK</sequence>
<dbReference type="Proteomes" id="UP001165122">
    <property type="component" value="Unassembled WGS sequence"/>
</dbReference>
<evidence type="ECO:0000313" key="1">
    <source>
        <dbReference type="EMBL" id="GMI13845.1"/>
    </source>
</evidence>
<protein>
    <submittedName>
        <fullName evidence="1">Uncharacterized protein</fullName>
    </submittedName>
</protein>
<gene>
    <name evidence="1" type="ORF">TrLO_g944</name>
</gene>
<proteinExistence type="predicted"/>
<reference evidence="2" key="1">
    <citation type="journal article" date="2023" name="Commun. Biol.">
        <title>Genome analysis of Parmales, the sister group of diatoms, reveals the evolutionary specialization of diatoms from phago-mixotrophs to photoautotrophs.</title>
        <authorList>
            <person name="Ban H."/>
            <person name="Sato S."/>
            <person name="Yoshikawa S."/>
            <person name="Yamada K."/>
            <person name="Nakamura Y."/>
            <person name="Ichinomiya M."/>
            <person name="Sato N."/>
            <person name="Blanc-Mathieu R."/>
            <person name="Endo H."/>
            <person name="Kuwata A."/>
            <person name="Ogata H."/>
        </authorList>
    </citation>
    <scope>NUCLEOTIDE SEQUENCE [LARGE SCALE GENOMIC DNA]</scope>
    <source>
        <strain evidence="2">NIES 3700</strain>
    </source>
</reference>
<name>A0A9W7FKS2_9STRA</name>
<dbReference type="OrthoDB" id="10383508at2759"/>
<accession>A0A9W7FKS2</accession>
<dbReference type="AlphaFoldDB" id="A0A9W7FKS2"/>
<dbReference type="EMBL" id="BRXW01000200">
    <property type="protein sequence ID" value="GMI13845.1"/>
    <property type="molecule type" value="Genomic_DNA"/>
</dbReference>
<keyword evidence="2" id="KW-1185">Reference proteome</keyword>
<evidence type="ECO:0000313" key="2">
    <source>
        <dbReference type="Proteomes" id="UP001165122"/>
    </source>
</evidence>
<comment type="caution">
    <text evidence="1">The sequence shown here is derived from an EMBL/GenBank/DDBJ whole genome shotgun (WGS) entry which is preliminary data.</text>
</comment>